<dbReference type="Gene3D" id="6.10.250.730">
    <property type="match status" value="1"/>
</dbReference>
<accession>A0A931BRM4</accession>
<dbReference type="RefSeq" id="WP_196271977.1">
    <property type="nucleotide sequence ID" value="NZ_JADQDO010000005.1"/>
</dbReference>
<name>A0A931BRM4_9HYPH</name>
<sequence>MDQWFSPPVKLWLKADKAWAVTRVALAAEILLFDWPKEARGTAKHRAAREACLACLEGKGTAEQVRSALEAAAKEAGILH</sequence>
<reference evidence="1" key="1">
    <citation type="submission" date="2020-11" db="EMBL/GenBank/DDBJ databases">
        <authorList>
            <person name="Kim M.K."/>
        </authorList>
    </citation>
    <scope>NUCLEOTIDE SEQUENCE</scope>
    <source>
        <strain evidence="1">BT350</strain>
    </source>
</reference>
<organism evidence="1 2">
    <name type="scientific">Microvirga alba</name>
    <dbReference type="NCBI Taxonomy" id="2791025"/>
    <lineage>
        <taxon>Bacteria</taxon>
        <taxon>Pseudomonadati</taxon>
        <taxon>Pseudomonadota</taxon>
        <taxon>Alphaproteobacteria</taxon>
        <taxon>Hyphomicrobiales</taxon>
        <taxon>Methylobacteriaceae</taxon>
        <taxon>Microvirga</taxon>
    </lineage>
</organism>
<dbReference type="Pfam" id="PF06169">
    <property type="entry name" value="DUF982"/>
    <property type="match status" value="1"/>
</dbReference>
<gene>
    <name evidence="1" type="ORF">I2H38_11330</name>
</gene>
<dbReference type="Proteomes" id="UP000599312">
    <property type="component" value="Unassembled WGS sequence"/>
</dbReference>
<dbReference type="EMBL" id="JADQDO010000005">
    <property type="protein sequence ID" value="MBF9233970.1"/>
    <property type="molecule type" value="Genomic_DNA"/>
</dbReference>
<comment type="caution">
    <text evidence="1">The sequence shown here is derived from an EMBL/GenBank/DDBJ whole genome shotgun (WGS) entry which is preliminary data.</text>
</comment>
<proteinExistence type="predicted"/>
<evidence type="ECO:0000313" key="2">
    <source>
        <dbReference type="Proteomes" id="UP000599312"/>
    </source>
</evidence>
<dbReference type="InterPro" id="IPR010385">
    <property type="entry name" value="DUF982"/>
</dbReference>
<keyword evidence="2" id="KW-1185">Reference proteome</keyword>
<evidence type="ECO:0000313" key="1">
    <source>
        <dbReference type="EMBL" id="MBF9233970.1"/>
    </source>
</evidence>
<protein>
    <submittedName>
        <fullName evidence="1">DUF982 domain-containing protein</fullName>
    </submittedName>
</protein>
<dbReference type="AlphaFoldDB" id="A0A931BRM4"/>